<dbReference type="Pfam" id="PF00295">
    <property type="entry name" value="Glyco_hydro_28"/>
    <property type="match status" value="1"/>
</dbReference>
<keyword evidence="5" id="KW-0732">Signal</keyword>
<sequence length="444" mass="48406">MKIIIALLTAWLATFSLPFRSESTLSKAAAPKEYLITKYGVGTDSTKLSTRVIQQIIDKASAGGGGTIVIPKGVFLSGALFFKLNTQLRLLAGAKLKGSDNIADYPLVPSRMEGQKLDYYAALVNATKVNGFTITGPGTIDGNGLKFWKGFWAHRDSMSKAGKSSTNLEVHRPRLLFIWGCDKVTIKDVKLHNAGFWTTHLYQCTNVLIEGCDIRSPFRPVKAPSTDGVDIDVCKHVVIRNCYISVNDDGVCIKGGKGPDAQNLPENGPIEDVLVENCTFGEVHAALTCGSECIHANNITMRNCRMDNDRPVLLFKMRPDTYQLYENINIENITGKCGTIVSLSPWTQFFNLAGSAEKPFGTIRNIRISNVQVQCREFALLAGNPTDKVENIVFKNVTATSPKATFTNKYPSIVFDNVTLNGTPVQAAKAGDIPAGPSQPLRPD</sequence>
<dbReference type="EMBL" id="JBHUFD010000018">
    <property type="protein sequence ID" value="MFD1875032.1"/>
    <property type="molecule type" value="Genomic_DNA"/>
</dbReference>
<name>A0ABW4R0C9_9BACT</name>
<dbReference type="SUPFAM" id="SSF51126">
    <property type="entry name" value="Pectin lyase-like"/>
    <property type="match status" value="1"/>
</dbReference>
<protein>
    <submittedName>
        <fullName evidence="6">Glycoside hydrolase family 28 protein</fullName>
        <ecNumber evidence="6">3.2.1.-</ecNumber>
    </submittedName>
</protein>
<keyword evidence="7" id="KW-1185">Reference proteome</keyword>
<proteinExistence type="inferred from homology"/>
<keyword evidence="2 4" id="KW-0378">Hydrolase</keyword>
<dbReference type="InterPro" id="IPR006626">
    <property type="entry name" value="PbH1"/>
</dbReference>
<dbReference type="Gene3D" id="2.160.20.10">
    <property type="entry name" value="Single-stranded right-handed beta-helix, Pectin lyase-like"/>
    <property type="match status" value="1"/>
</dbReference>
<gene>
    <name evidence="6" type="ORF">ACFSDX_21540</name>
</gene>
<dbReference type="InterPro" id="IPR011050">
    <property type="entry name" value="Pectin_lyase_fold/virulence"/>
</dbReference>
<evidence type="ECO:0000256" key="5">
    <source>
        <dbReference type="SAM" id="SignalP"/>
    </source>
</evidence>
<evidence type="ECO:0000256" key="1">
    <source>
        <dbReference type="ARBA" id="ARBA00008834"/>
    </source>
</evidence>
<accession>A0ABW4R0C9</accession>
<dbReference type="GO" id="GO:0016798">
    <property type="term" value="F:hydrolase activity, acting on glycosyl bonds"/>
    <property type="evidence" value="ECO:0007669"/>
    <property type="project" value="UniProtKB-KW"/>
</dbReference>
<dbReference type="InterPro" id="IPR051801">
    <property type="entry name" value="GH28_Enzymes"/>
</dbReference>
<evidence type="ECO:0000256" key="3">
    <source>
        <dbReference type="ARBA" id="ARBA00023295"/>
    </source>
</evidence>
<reference evidence="7" key="1">
    <citation type="journal article" date="2019" name="Int. J. Syst. Evol. Microbiol.">
        <title>The Global Catalogue of Microorganisms (GCM) 10K type strain sequencing project: providing services to taxonomists for standard genome sequencing and annotation.</title>
        <authorList>
            <consortium name="The Broad Institute Genomics Platform"/>
            <consortium name="The Broad Institute Genome Sequencing Center for Infectious Disease"/>
            <person name="Wu L."/>
            <person name="Ma J."/>
        </authorList>
    </citation>
    <scope>NUCLEOTIDE SEQUENCE [LARGE SCALE GENOMIC DNA]</scope>
    <source>
        <strain evidence="7">CGMCC 1.15795</strain>
    </source>
</reference>
<dbReference type="RefSeq" id="WP_382317343.1">
    <property type="nucleotide sequence ID" value="NZ_JBHUFD010000018.1"/>
</dbReference>
<organism evidence="6 7">
    <name type="scientific">Hymenobacter bucti</name>
    <dbReference type="NCBI Taxonomy" id="1844114"/>
    <lineage>
        <taxon>Bacteria</taxon>
        <taxon>Pseudomonadati</taxon>
        <taxon>Bacteroidota</taxon>
        <taxon>Cytophagia</taxon>
        <taxon>Cytophagales</taxon>
        <taxon>Hymenobacteraceae</taxon>
        <taxon>Hymenobacter</taxon>
    </lineage>
</organism>
<feature type="chain" id="PRO_5047187436" evidence="5">
    <location>
        <begin position="22"/>
        <end position="444"/>
    </location>
</feature>
<dbReference type="SMART" id="SM00710">
    <property type="entry name" value="PbH1"/>
    <property type="match status" value="4"/>
</dbReference>
<comment type="caution">
    <text evidence="6">The sequence shown here is derived from an EMBL/GenBank/DDBJ whole genome shotgun (WGS) entry which is preliminary data.</text>
</comment>
<dbReference type="InterPro" id="IPR012334">
    <property type="entry name" value="Pectin_lyas_fold"/>
</dbReference>
<feature type="signal peptide" evidence="5">
    <location>
        <begin position="1"/>
        <end position="21"/>
    </location>
</feature>
<evidence type="ECO:0000256" key="4">
    <source>
        <dbReference type="RuleBase" id="RU361169"/>
    </source>
</evidence>
<dbReference type="Proteomes" id="UP001597197">
    <property type="component" value="Unassembled WGS sequence"/>
</dbReference>
<dbReference type="EC" id="3.2.1.-" evidence="6"/>
<evidence type="ECO:0000313" key="6">
    <source>
        <dbReference type="EMBL" id="MFD1875032.1"/>
    </source>
</evidence>
<keyword evidence="3 4" id="KW-0326">Glycosidase</keyword>
<evidence type="ECO:0000313" key="7">
    <source>
        <dbReference type="Proteomes" id="UP001597197"/>
    </source>
</evidence>
<evidence type="ECO:0000256" key="2">
    <source>
        <dbReference type="ARBA" id="ARBA00022801"/>
    </source>
</evidence>
<dbReference type="PANTHER" id="PTHR31339">
    <property type="entry name" value="PECTIN LYASE-RELATED"/>
    <property type="match status" value="1"/>
</dbReference>
<comment type="similarity">
    <text evidence="1 4">Belongs to the glycosyl hydrolase 28 family.</text>
</comment>
<dbReference type="PANTHER" id="PTHR31339:SF9">
    <property type="entry name" value="PLASMIN AND FIBRONECTIN-BINDING PROTEIN A"/>
    <property type="match status" value="1"/>
</dbReference>
<dbReference type="InterPro" id="IPR000743">
    <property type="entry name" value="Glyco_hydro_28"/>
</dbReference>